<gene>
    <name evidence="2" type="ORF">Z518_09605</name>
</gene>
<dbReference type="STRING" id="1442369.A0A0D2GU85"/>
<dbReference type="GeneID" id="25297676"/>
<dbReference type="AlphaFoldDB" id="A0A0D2GU85"/>
<dbReference type="RefSeq" id="XP_013269014.1">
    <property type="nucleotide sequence ID" value="XM_013413560.1"/>
</dbReference>
<dbReference type="EMBL" id="KN847481">
    <property type="protein sequence ID" value="KIX01878.1"/>
    <property type="molecule type" value="Genomic_DNA"/>
</dbReference>
<feature type="domain" description="Methyltransferase" evidence="1">
    <location>
        <begin position="45"/>
        <end position="120"/>
    </location>
</feature>
<dbReference type="InterPro" id="IPR041698">
    <property type="entry name" value="Methyltransf_25"/>
</dbReference>
<name>A0A0D2GU85_9EURO</name>
<protein>
    <recommendedName>
        <fullName evidence="1">Methyltransferase domain-containing protein</fullName>
    </recommendedName>
</protein>
<proteinExistence type="predicted"/>
<dbReference type="SUPFAM" id="SSF53335">
    <property type="entry name" value="S-adenosyl-L-methionine-dependent methyltransferases"/>
    <property type="match status" value="1"/>
</dbReference>
<dbReference type="GO" id="GO:0008168">
    <property type="term" value="F:methyltransferase activity"/>
    <property type="evidence" value="ECO:0007669"/>
    <property type="project" value="TreeGrafter"/>
</dbReference>
<dbReference type="VEuPathDB" id="FungiDB:Z518_09605"/>
<accession>A0A0D2GU85</accession>
<dbReference type="Pfam" id="PF13649">
    <property type="entry name" value="Methyltransf_25"/>
    <property type="match status" value="1"/>
</dbReference>
<reference evidence="2 3" key="1">
    <citation type="submission" date="2015-01" db="EMBL/GenBank/DDBJ databases">
        <title>The Genome Sequence of Rhinocladiella mackenzie CBS 650.93.</title>
        <authorList>
            <consortium name="The Broad Institute Genomics Platform"/>
            <person name="Cuomo C."/>
            <person name="de Hoog S."/>
            <person name="Gorbushina A."/>
            <person name="Stielow B."/>
            <person name="Teixiera M."/>
            <person name="Abouelleil A."/>
            <person name="Chapman S.B."/>
            <person name="Priest M."/>
            <person name="Young S.K."/>
            <person name="Wortman J."/>
            <person name="Nusbaum C."/>
            <person name="Birren B."/>
        </authorList>
    </citation>
    <scope>NUCLEOTIDE SEQUENCE [LARGE SCALE GENOMIC DNA]</scope>
    <source>
        <strain evidence="2 3">CBS 650.93</strain>
    </source>
</reference>
<dbReference type="CDD" id="cd02440">
    <property type="entry name" value="AdoMet_MTases"/>
    <property type="match status" value="1"/>
</dbReference>
<dbReference type="Proteomes" id="UP000053617">
    <property type="component" value="Unassembled WGS sequence"/>
</dbReference>
<organism evidence="2 3">
    <name type="scientific">Rhinocladiella mackenziei CBS 650.93</name>
    <dbReference type="NCBI Taxonomy" id="1442369"/>
    <lineage>
        <taxon>Eukaryota</taxon>
        <taxon>Fungi</taxon>
        <taxon>Dikarya</taxon>
        <taxon>Ascomycota</taxon>
        <taxon>Pezizomycotina</taxon>
        <taxon>Eurotiomycetes</taxon>
        <taxon>Chaetothyriomycetidae</taxon>
        <taxon>Chaetothyriales</taxon>
        <taxon>Herpotrichiellaceae</taxon>
        <taxon>Rhinocladiella</taxon>
    </lineage>
</organism>
<dbReference type="OrthoDB" id="66144at2759"/>
<dbReference type="PANTHER" id="PTHR43591">
    <property type="entry name" value="METHYLTRANSFERASE"/>
    <property type="match status" value="1"/>
</dbReference>
<dbReference type="InterPro" id="IPR029063">
    <property type="entry name" value="SAM-dependent_MTases_sf"/>
</dbReference>
<evidence type="ECO:0000313" key="3">
    <source>
        <dbReference type="Proteomes" id="UP000053617"/>
    </source>
</evidence>
<evidence type="ECO:0000313" key="2">
    <source>
        <dbReference type="EMBL" id="KIX01878.1"/>
    </source>
</evidence>
<dbReference type="HOGENOM" id="CLU_037990_2_6_1"/>
<keyword evidence="3" id="KW-1185">Reference proteome</keyword>
<evidence type="ECO:0000259" key="1">
    <source>
        <dbReference type="Pfam" id="PF13649"/>
    </source>
</evidence>
<dbReference type="PANTHER" id="PTHR43591:SF99">
    <property type="entry name" value="OS06G0646000 PROTEIN"/>
    <property type="match status" value="1"/>
</dbReference>
<dbReference type="Gene3D" id="3.40.50.150">
    <property type="entry name" value="Vaccinia Virus protein VP39"/>
    <property type="match status" value="1"/>
</dbReference>
<sequence length="243" mass="26851">MSQMRLDSVRSMYDERSEQYDENTVHVRQAQDYLEWAQLKRGESVLDLGWGTGLVTLGAKRAVGESGHVVGIDISEGMLNVASRKAAAAGLEITFINHDISDLSSPEILPKFSRSFDVITFGIVPGGRLVTDVQTKDANLVMNIFAAIAPEVGESVPWDAHRWHSPQALEDLMVEAGLKVDKIWETGSYATTQYDPATASQIYEQAVSKSMFKNFGRDEIREKTKGLFVDRLAELAGAYGFNC</sequence>